<dbReference type="PRINTS" id="PR00014">
    <property type="entry name" value="FNTYPEIII"/>
</dbReference>
<gene>
    <name evidence="9" type="ORF">OSB1V03_LOCUS21265</name>
</gene>
<evidence type="ECO:0000313" key="9">
    <source>
        <dbReference type="EMBL" id="CAD7647076.1"/>
    </source>
</evidence>
<evidence type="ECO:0000256" key="4">
    <source>
        <dbReference type="ARBA" id="ARBA00022737"/>
    </source>
</evidence>
<dbReference type="PANTHER" id="PTHR13817:SF166">
    <property type="entry name" value="NEURONAL IGCAM-RELATED"/>
    <property type="match status" value="1"/>
</dbReference>
<comment type="subcellular location">
    <subcellularLocation>
        <location evidence="1">Membrane</location>
    </subcellularLocation>
</comment>
<protein>
    <recommendedName>
        <fullName evidence="8">Fibronectin type-III domain-containing protein</fullName>
    </recommendedName>
</protein>
<dbReference type="SMART" id="SM00060">
    <property type="entry name" value="FN3"/>
    <property type="match status" value="3"/>
</dbReference>
<keyword evidence="4" id="KW-0677">Repeat</keyword>
<proteinExistence type="predicted"/>
<dbReference type="InterPro" id="IPR013783">
    <property type="entry name" value="Ig-like_fold"/>
</dbReference>
<feature type="domain" description="Fibronectin type-III" evidence="8">
    <location>
        <begin position="12"/>
        <end position="127"/>
    </location>
</feature>
<dbReference type="AlphaFoldDB" id="A0A7R9LSI0"/>
<feature type="non-terminal residue" evidence="9">
    <location>
        <position position="300"/>
    </location>
</feature>
<dbReference type="EMBL" id="CAJPIZ010038744">
    <property type="protein sequence ID" value="CAG2121319.1"/>
    <property type="molecule type" value="Genomic_DNA"/>
</dbReference>
<dbReference type="CDD" id="cd00063">
    <property type="entry name" value="FN3"/>
    <property type="match status" value="3"/>
</dbReference>
<keyword evidence="6" id="KW-0472">Membrane</keyword>
<dbReference type="InterPro" id="IPR003961">
    <property type="entry name" value="FN3_dom"/>
</dbReference>
<evidence type="ECO:0000259" key="8">
    <source>
        <dbReference type="PROSITE" id="PS50853"/>
    </source>
</evidence>
<dbReference type="InterPro" id="IPR036116">
    <property type="entry name" value="FN3_sf"/>
</dbReference>
<keyword evidence="7" id="KW-1015">Disulfide bond</keyword>
<dbReference type="InterPro" id="IPR050964">
    <property type="entry name" value="Striated_Muscle_Regulatory"/>
</dbReference>
<keyword evidence="10" id="KW-1185">Reference proteome</keyword>
<keyword evidence="3" id="KW-0732">Signal</keyword>
<sequence length="300" mass="33755">MVYVGEAVPTGEPLNITTTALSSSEMRVTWSAPDKNKQNGLIMGYKIFYWQQTEPHYRLNSDLNGNTHKSVYYEQPREMMEIVPDTTESFILLDLIKWSNYSIQLSAFNPAGDGPRSRAIVVETKEDTPGPVGALVFDEITMSQVKVSWKPPVEPNGILLGYYVMYETLINDFSKQVKQKINDNYLVVNGLRERVMYTFKVRAETSAGVGPETIGNVTTGPQPGSPPPPTDVISTQTLTSVKLKWKNPDYRAITGYLIEANNLNIKGALEWQPVSQIKNGRQERYELSYTHLAPSSQYTF</sequence>
<reference evidence="9" key="1">
    <citation type="submission" date="2020-11" db="EMBL/GenBank/DDBJ databases">
        <authorList>
            <person name="Tran Van P."/>
        </authorList>
    </citation>
    <scope>NUCLEOTIDE SEQUENCE</scope>
</reference>
<evidence type="ECO:0000256" key="7">
    <source>
        <dbReference type="ARBA" id="ARBA00023157"/>
    </source>
</evidence>
<evidence type="ECO:0000313" key="10">
    <source>
        <dbReference type="Proteomes" id="UP000759131"/>
    </source>
</evidence>
<feature type="domain" description="Fibronectin type-III" evidence="8">
    <location>
        <begin position="225"/>
        <end position="300"/>
    </location>
</feature>
<evidence type="ECO:0000256" key="3">
    <source>
        <dbReference type="ARBA" id="ARBA00022729"/>
    </source>
</evidence>
<evidence type="ECO:0000256" key="5">
    <source>
        <dbReference type="ARBA" id="ARBA00022989"/>
    </source>
</evidence>
<dbReference type="PROSITE" id="PS50853">
    <property type="entry name" value="FN3"/>
    <property type="match status" value="3"/>
</dbReference>
<dbReference type="Proteomes" id="UP000759131">
    <property type="component" value="Unassembled WGS sequence"/>
</dbReference>
<dbReference type="GO" id="GO:0016020">
    <property type="term" value="C:membrane"/>
    <property type="evidence" value="ECO:0007669"/>
    <property type="project" value="UniProtKB-SubCell"/>
</dbReference>
<dbReference type="SUPFAM" id="SSF49265">
    <property type="entry name" value="Fibronectin type III"/>
    <property type="match status" value="2"/>
</dbReference>
<dbReference type="Gene3D" id="2.60.40.10">
    <property type="entry name" value="Immunoglobulins"/>
    <property type="match status" value="3"/>
</dbReference>
<feature type="domain" description="Fibronectin type-III" evidence="8">
    <location>
        <begin position="131"/>
        <end position="223"/>
    </location>
</feature>
<accession>A0A7R9LSI0</accession>
<keyword evidence="2" id="KW-0812">Transmembrane</keyword>
<dbReference type="OrthoDB" id="6497839at2759"/>
<evidence type="ECO:0000256" key="2">
    <source>
        <dbReference type="ARBA" id="ARBA00022692"/>
    </source>
</evidence>
<name>A0A7R9LSI0_9ACAR</name>
<dbReference type="Pfam" id="PF00041">
    <property type="entry name" value="fn3"/>
    <property type="match status" value="2"/>
</dbReference>
<dbReference type="EMBL" id="OC893319">
    <property type="protein sequence ID" value="CAD7647076.1"/>
    <property type="molecule type" value="Genomic_DNA"/>
</dbReference>
<dbReference type="FunFam" id="2.60.40.10:FF:000093">
    <property type="entry name" value="Down syndrome cell adhesion molecule, isoform B"/>
    <property type="match status" value="1"/>
</dbReference>
<keyword evidence="5" id="KW-1133">Transmembrane helix</keyword>
<dbReference type="PANTHER" id="PTHR13817">
    <property type="entry name" value="TITIN"/>
    <property type="match status" value="1"/>
</dbReference>
<evidence type="ECO:0000256" key="1">
    <source>
        <dbReference type="ARBA" id="ARBA00004370"/>
    </source>
</evidence>
<evidence type="ECO:0000256" key="6">
    <source>
        <dbReference type="ARBA" id="ARBA00023136"/>
    </source>
</evidence>
<organism evidence="9">
    <name type="scientific">Medioppia subpectinata</name>
    <dbReference type="NCBI Taxonomy" id="1979941"/>
    <lineage>
        <taxon>Eukaryota</taxon>
        <taxon>Metazoa</taxon>
        <taxon>Ecdysozoa</taxon>
        <taxon>Arthropoda</taxon>
        <taxon>Chelicerata</taxon>
        <taxon>Arachnida</taxon>
        <taxon>Acari</taxon>
        <taxon>Acariformes</taxon>
        <taxon>Sarcoptiformes</taxon>
        <taxon>Oribatida</taxon>
        <taxon>Brachypylina</taxon>
        <taxon>Oppioidea</taxon>
        <taxon>Oppiidae</taxon>
        <taxon>Medioppia</taxon>
    </lineage>
</organism>